<dbReference type="CDD" id="cd00077">
    <property type="entry name" value="HDc"/>
    <property type="match status" value="1"/>
</dbReference>
<dbReference type="AlphaFoldDB" id="A0A3G6N228"/>
<proteinExistence type="predicted"/>
<evidence type="ECO:0000313" key="2">
    <source>
        <dbReference type="EMBL" id="AZA60478.1"/>
    </source>
</evidence>
<dbReference type="Gene3D" id="1.10.3210.10">
    <property type="entry name" value="Hypothetical protein af1432"/>
    <property type="match status" value="1"/>
</dbReference>
<organism evidence="2 3">
    <name type="scientific">Chryseobacterium indoltheticum</name>
    <dbReference type="NCBI Taxonomy" id="254"/>
    <lineage>
        <taxon>Bacteria</taxon>
        <taxon>Pseudomonadati</taxon>
        <taxon>Bacteroidota</taxon>
        <taxon>Flavobacteriia</taxon>
        <taxon>Flavobacteriales</taxon>
        <taxon>Weeksellaceae</taxon>
        <taxon>Chryseobacterium group</taxon>
        <taxon>Chryseobacterium</taxon>
    </lineage>
</organism>
<reference evidence="2 3" key="1">
    <citation type="submission" date="2018-11" db="EMBL/GenBank/DDBJ databases">
        <title>Proposal to divide the Flavobacteriaceae and reorganize its genera based on Amino Acid Identity values calculated from whole genome sequences.</title>
        <authorList>
            <person name="Nicholson A.C."/>
            <person name="Gulvik C.A."/>
            <person name="Whitney A.M."/>
            <person name="Humrighouse B.W."/>
            <person name="Bell M."/>
            <person name="Holmes B."/>
            <person name="Steigerwalt A."/>
            <person name="Villarma A."/>
            <person name="Sheth M."/>
            <person name="Batra D."/>
            <person name="Pryor J."/>
            <person name="Bernardet J.-F."/>
            <person name="Hugo C."/>
            <person name="Kampfer P."/>
            <person name="Newman J."/>
            <person name="Mcquiston J.R."/>
        </authorList>
    </citation>
    <scope>NUCLEOTIDE SEQUENCE [LARGE SCALE GENOMIC DNA]</scope>
    <source>
        <strain evidence="2 3">G0211</strain>
    </source>
</reference>
<dbReference type="InterPro" id="IPR009218">
    <property type="entry name" value="HD_phosphohydro"/>
</dbReference>
<evidence type="ECO:0000313" key="3">
    <source>
        <dbReference type="Proteomes" id="UP000269076"/>
    </source>
</evidence>
<evidence type="ECO:0000259" key="1">
    <source>
        <dbReference type="Pfam" id="PF01966"/>
    </source>
</evidence>
<dbReference type="EMBL" id="CP033928">
    <property type="protein sequence ID" value="AZA60478.1"/>
    <property type="molecule type" value="Genomic_DNA"/>
</dbReference>
<name>A0A3G6N228_9FLAO</name>
<dbReference type="InterPro" id="IPR003607">
    <property type="entry name" value="HD/PDEase_dom"/>
</dbReference>
<dbReference type="Pfam" id="PF01966">
    <property type="entry name" value="HD"/>
    <property type="match status" value="1"/>
</dbReference>
<protein>
    <submittedName>
        <fullName evidence="2">HD domain-containing protein</fullName>
    </submittedName>
</protein>
<dbReference type="PANTHER" id="PTHR21174">
    <property type="match status" value="1"/>
</dbReference>
<dbReference type="PANTHER" id="PTHR21174:SF0">
    <property type="entry name" value="HD PHOSPHOHYDROLASE FAMILY PROTEIN-RELATED"/>
    <property type="match status" value="1"/>
</dbReference>
<dbReference type="RefSeq" id="WP_123885467.1">
    <property type="nucleotide sequence ID" value="NZ_CP033928.1"/>
</dbReference>
<sequence length="194" mass="22568">MEYEKLNKIILKRLRENLPEHLSYHSVMHVKDVIDAVEKIAKSEGVNDEDLVLLKTAALFHDTGFLFGSKNHEEKSCEIAAEYLLEYGFSQDQLDKINGMIMATKIPQTPKNHLEQIVADADLDYLGRDDFFVIGDKLFEELSMFGIVNSERDWNLLQEKFLESHHYFTETAINSRNQKKQDNLDIIKTKLKNY</sequence>
<dbReference type="InterPro" id="IPR006674">
    <property type="entry name" value="HD_domain"/>
</dbReference>
<feature type="domain" description="HD" evidence="1">
    <location>
        <begin position="29"/>
        <end position="122"/>
    </location>
</feature>
<dbReference type="Proteomes" id="UP000269076">
    <property type="component" value="Chromosome"/>
</dbReference>
<accession>A0A3G6N228</accession>
<gene>
    <name evidence="2" type="ORF">EG340_05235</name>
</gene>
<dbReference type="SUPFAM" id="SSF109604">
    <property type="entry name" value="HD-domain/PDEase-like"/>
    <property type="match status" value="1"/>
</dbReference>